<accession>A0AAU9MC20</accession>
<organism evidence="1 2">
    <name type="scientific">Lactuca virosa</name>
    <dbReference type="NCBI Taxonomy" id="75947"/>
    <lineage>
        <taxon>Eukaryota</taxon>
        <taxon>Viridiplantae</taxon>
        <taxon>Streptophyta</taxon>
        <taxon>Embryophyta</taxon>
        <taxon>Tracheophyta</taxon>
        <taxon>Spermatophyta</taxon>
        <taxon>Magnoliopsida</taxon>
        <taxon>eudicotyledons</taxon>
        <taxon>Gunneridae</taxon>
        <taxon>Pentapetalae</taxon>
        <taxon>asterids</taxon>
        <taxon>campanulids</taxon>
        <taxon>Asterales</taxon>
        <taxon>Asteraceae</taxon>
        <taxon>Cichorioideae</taxon>
        <taxon>Cichorieae</taxon>
        <taxon>Lactucinae</taxon>
        <taxon>Lactuca</taxon>
    </lineage>
</organism>
<dbReference type="Proteomes" id="UP001157418">
    <property type="component" value="Unassembled WGS sequence"/>
</dbReference>
<name>A0AAU9MC20_9ASTR</name>
<evidence type="ECO:0000313" key="1">
    <source>
        <dbReference type="EMBL" id="CAH1423287.1"/>
    </source>
</evidence>
<gene>
    <name evidence="1" type="ORF">LVIROSA_LOCUS10573</name>
</gene>
<evidence type="ECO:0000313" key="2">
    <source>
        <dbReference type="Proteomes" id="UP001157418"/>
    </source>
</evidence>
<dbReference type="AlphaFoldDB" id="A0AAU9MC20"/>
<keyword evidence="2" id="KW-1185">Reference proteome</keyword>
<proteinExistence type="predicted"/>
<protein>
    <submittedName>
        <fullName evidence="1">Uncharacterized protein</fullName>
    </submittedName>
</protein>
<reference evidence="1 2" key="1">
    <citation type="submission" date="2022-01" db="EMBL/GenBank/DDBJ databases">
        <authorList>
            <person name="Xiong W."/>
            <person name="Schranz E."/>
        </authorList>
    </citation>
    <scope>NUCLEOTIDE SEQUENCE [LARGE SCALE GENOMIC DNA]</scope>
</reference>
<comment type="caution">
    <text evidence="1">The sequence shown here is derived from an EMBL/GenBank/DDBJ whole genome shotgun (WGS) entry which is preliminary data.</text>
</comment>
<sequence length="104" mass="11388">METLSGCEVTVLEQLHRKRLASSSLVTKEVTIPNSSSQSESSLDSNINPSRTDIFVFVVHSPTKKIVKSEPDSGKPPFSSTKVVIKGSSLKIKTGSERTLWKEL</sequence>
<dbReference type="EMBL" id="CAKMRJ010001112">
    <property type="protein sequence ID" value="CAH1423287.1"/>
    <property type="molecule type" value="Genomic_DNA"/>
</dbReference>